<proteinExistence type="predicted"/>
<accession>A0ABN6XSZ8</accession>
<name>A0ABN6XSZ8_9MICO</name>
<feature type="compositionally biased region" description="Low complexity" evidence="1">
    <location>
        <begin position="115"/>
        <end position="124"/>
    </location>
</feature>
<protein>
    <submittedName>
        <fullName evidence="3">Uncharacterized protein</fullName>
    </submittedName>
</protein>
<keyword evidence="4" id="KW-1185">Reference proteome</keyword>
<gene>
    <name evidence="3" type="ORF">GCM10025867_03600</name>
</gene>
<feature type="transmembrane region" description="Helical" evidence="2">
    <location>
        <begin position="69"/>
        <end position="91"/>
    </location>
</feature>
<sequence length="228" mass="22911">MRQTLDTTTYGEHLARSGPASLPFDRFLAQRSAESWSFTGRWPADQNHLGVTEQFRIPESPTEARGRRIGTAIFAAVAGIALVAIAVNAFGSSQAGSGAGSAAFGSANSTGGSTSVASGSASLPGPAPSPAAHTGPPVSALVLNPATPSAASCVGTGDCFVVRVEAAPSCSSVTLIVQFYASSSATVADRYQTLSLPITGTTFTDVAVAEPSASDAYADVADSYCSVG</sequence>
<dbReference type="Proteomes" id="UP001321486">
    <property type="component" value="Chromosome"/>
</dbReference>
<evidence type="ECO:0000313" key="4">
    <source>
        <dbReference type="Proteomes" id="UP001321486"/>
    </source>
</evidence>
<evidence type="ECO:0000256" key="1">
    <source>
        <dbReference type="SAM" id="MobiDB-lite"/>
    </source>
</evidence>
<dbReference type="EMBL" id="AP027732">
    <property type="protein sequence ID" value="BDZ48119.1"/>
    <property type="molecule type" value="Genomic_DNA"/>
</dbReference>
<keyword evidence="2" id="KW-0812">Transmembrane</keyword>
<evidence type="ECO:0000256" key="2">
    <source>
        <dbReference type="SAM" id="Phobius"/>
    </source>
</evidence>
<keyword evidence="2" id="KW-0472">Membrane</keyword>
<dbReference type="RefSeq" id="WP_286345151.1">
    <property type="nucleotide sequence ID" value="NZ_AP027732.1"/>
</dbReference>
<evidence type="ECO:0000313" key="3">
    <source>
        <dbReference type="EMBL" id="BDZ48119.1"/>
    </source>
</evidence>
<keyword evidence="2" id="KW-1133">Transmembrane helix</keyword>
<organism evidence="3 4">
    <name type="scientific">Frondihabitans sucicola</name>
    <dbReference type="NCBI Taxonomy" id="1268041"/>
    <lineage>
        <taxon>Bacteria</taxon>
        <taxon>Bacillati</taxon>
        <taxon>Actinomycetota</taxon>
        <taxon>Actinomycetes</taxon>
        <taxon>Micrococcales</taxon>
        <taxon>Microbacteriaceae</taxon>
        <taxon>Frondihabitans</taxon>
    </lineage>
</organism>
<feature type="region of interest" description="Disordered" evidence="1">
    <location>
        <begin position="115"/>
        <end position="135"/>
    </location>
</feature>
<reference evidence="4" key="1">
    <citation type="journal article" date="2019" name="Int. J. Syst. Evol. Microbiol.">
        <title>The Global Catalogue of Microorganisms (GCM) 10K type strain sequencing project: providing services to taxonomists for standard genome sequencing and annotation.</title>
        <authorList>
            <consortium name="The Broad Institute Genomics Platform"/>
            <consortium name="The Broad Institute Genome Sequencing Center for Infectious Disease"/>
            <person name="Wu L."/>
            <person name="Ma J."/>
        </authorList>
    </citation>
    <scope>NUCLEOTIDE SEQUENCE [LARGE SCALE GENOMIC DNA]</scope>
    <source>
        <strain evidence="4">NBRC 108728</strain>
    </source>
</reference>